<dbReference type="EMBL" id="JBHSSO010000068">
    <property type="protein sequence ID" value="MFC6290499.1"/>
    <property type="molecule type" value="Genomic_DNA"/>
</dbReference>
<feature type="transmembrane region" description="Helical" evidence="1">
    <location>
        <begin position="94"/>
        <end position="116"/>
    </location>
</feature>
<keyword evidence="3" id="KW-1185">Reference proteome</keyword>
<feature type="transmembrane region" description="Helical" evidence="1">
    <location>
        <begin position="214"/>
        <end position="236"/>
    </location>
</feature>
<proteinExistence type="predicted"/>
<feature type="transmembrane region" description="Helical" evidence="1">
    <location>
        <begin position="248"/>
        <end position="269"/>
    </location>
</feature>
<keyword evidence="1" id="KW-0472">Membrane</keyword>
<accession>A0ABW1UDF4</accession>
<dbReference type="RefSeq" id="WP_382337732.1">
    <property type="nucleotide sequence ID" value="NZ_JBHSSO010000068.1"/>
</dbReference>
<evidence type="ECO:0000313" key="3">
    <source>
        <dbReference type="Proteomes" id="UP001596258"/>
    </source>
</evidence>
<feature type="transmembrane region" description="Helical" evidence="1">
    <location>
        <begin position="154"/>
        <end position="172"/>
    </location>
</feature>
<evidence type="ECO:0000256" key="1">
    <source>
        <dbReference type="SAM" id="Phobius"/>
    </source>
</evidence>
<sequence length="276" mass="30508">MAKLANRLTIAEQNQELREQLSPENQAYWDELVTALQQQPRFADEGKRQRYLREQLPQLLVAQSNGQTAAEFYGADPQTAAAKMGSTARKRPTWWTWDLLVPVLIFVLGVILPAAILPAVPLQGLLIAIQFGLFIIAMALGIWLSQRVAPQGQVIGWLVIVVGLVLAMWVAARTVPAAGLLYLTRVGGSVALLIFAVAITLLTWWHHWRHADSWFPAILGSLWITTLLALLARFPLTSGLMVTASGNFLIAVGTVLADASILIIGWHIWQVRQNKK</sequence>
<name>A0ABW1UDF4_9LACO</name>
<keyword evidence="1" id="KW-0812">Transmembrane</keyword>
<evidence type="ECO:0000313" key="2">
    <source>
        <dbReference type="EMBL" id="MFC6290499.1"/>
    </source>
</evidence>
<feature type="transmembrane region" description="Helical" evidence="1">
    <location>
        <begin position="122"/>
        <end position="142"/>
    </location>
</feature>
<dbReference type="Proteomes" id="UP001596258">
    <property type="component" value="Unassembled WGS sequence"/>
</dbReference>
<comment type="caution">
    <text evidence="2">The sequence shown here is derived from an EMBL/GenBank/DDBJ whole genome shotgun (WGS) entry which is preliminary data.</text>
</comment>
<dbReference type="SUPFAM" id="SSF158560">
    <property type="entry name" value="BH3980-like"/>
    <property type="match status" value="1"/>
</dbReference>
<reference evidence="3" key="1">
    <citation type="journal article" date="2019" name="Int. J. Syst. Evol. Microbiol.">
        <title>The Global Catalogue of Microorganisms (GCM) 10K type strain sequencing project: providing services to taxonomists for standard genome sequencing and annotation.</title>
        <authorList>
            <consortium name="The Broad Institute Genomics Platform"/>
            <consortium name="The Broad Institute Genome Sequencing Center for Infectious Disease"/>
            <person name="Wu L."/>
            <person name="Ma J."/>
        </authorList>
    </citation>
    <scope>NUCLEOTIDE SEQUENCE [LARGE SCALE GENOMIC DNA]</scope>
    <source>
        <strain evidence="3">CCM 8893</strain>
    </source>
</reference>
<keyword evidence="1" id="KW-1133">Transmembrane helix</keyword>
<protein>
    <submittedName>
        <fullName evidence="2">Uncharacterized protein</fullName>
    </submittedName>
</protein>
<gene>
    <name evidence="2" type="ORF">ACFP1M_09985</name>
</gene>
<feature type="transmembrane region" description="Helical" evidence="1">
    <location>
        <begin position="178"/>
        <end position="202"/>
    </location>
</feature>
<organism evidence="2 3">
    <name type="scientific">Levilactobacillus angrenensis</name>
    <dbReference type="NCBI Taxonomy" id="2486020"/>
    <lineage>
        <taxon>Bacteria</taxon>
        <taxon>Bacillati</taxon>
        <taxon>Bacillota</taxon>
        <taxon>Bacilli</taxon>
        <taxon>Lactobacillales</taxon>
        <taxon>Lactobacillaceae</taxon>
        <taxon>Levilactobacillus</taxon>
    </lineage>
</organism>